<dbReference type="GO" id="GO:0016301">
    <property type="term" value="F:kinase activity"/>
    <property type="evidence" value="ECO:0007669"/>
    <property type="project" value="UniProtKB-KW"/>
</dbReference>
<dbReference type="InterPro" id="IPR000550">
    <property type="entry name" value="Hppk"/>
</dbReference>
<keyword evidence="15" id="KW-1185">Reference proteome</keyword>
<dbReference type="InterPro" id="IPR002347">
    <property type="entry name" value="SDR_fam"/>
</dbReference>
<evidence type="ECO:0000256" key="4">
    <source>
        <dbReference type="ARBA" id="ARBA00016218"/>
    </source>
</evidence>
<comment type="function">
    <text evidence="10">Catalyzes the transfer of pyrophosphate from adenosine triphosphate (ATP) to 6-hydroxymethyl-7,8-dihydropterin, an enzymatic step in folate biosynthesis pathway.</text>
</comment>
<keyword evidence="6" id="KW-0547">Nucleotide-binding</keyword>
<evidence type="ECO:0000256" key="1">
    <source>
        <dbReference type="ARBA" id="ARBA00005051"/>
    </source>
</evidence>
<dbReference type="Pfam" id="PF01288">
    <property type="entry name" value="HPPK"/>
    <property type="match status" value="1"/>
</dbReference>
<proteinExistence type="inferred from homology"/>
<dbReference type="GO" id="GO:0046656">
    <property type="term" value="P:folic acid biosynthetic process"/>
    <property type="evidence" value="ECO:0007669"/>
    <property type="project" value="UniProtKB-KW"/>
</dbReference>
<dbReference type="InParanoid" id="A0A6C2YQJ1"/>
<evidence type="ECO:0000313" key="15">
    <source>
        <dbReference type="Proteomes" id="UP000464378"/>
    </source>
</evidence>
<evidence type="ECO:0000256" key="9">
    <source>
        <dbReference type="ARBA" id="ARBA00022909"/>
    </source>
</evidence>
<dbReference type="PANTHER" id="PTHR43071">
    <property type="entry name" value="2-AMINO-4-HYDROXY-6-HYDROXYMETHYLDIHYDROPTERIDINE PYROPHOSPHOKINASE"/>
    <property type="match status" value="1"/>
</dbReference>
<dbReference type="PRINTS" id="PR00081">
    <property type="entry name" value="GDHRDH"/>
</dbReference>
<evidence type="ECO:0000259" key="13">
    <source>
        <dbReference type="Pfam" id="PF01288"/>
    </source>
</evidence>
<dbReference type="GO" id="GO:0046654">
    <property type="term" value="P:tetrahydrofolate biosynthetic process"/>
    <property type="evidence" value="ECO:0007669"/>
    <property type="project" value="UniProtKB-UniPathway"/>
</dbReference>
<feature type="domain" description="7,8-dihydro-6-hydroxymethylpterin-pyrophosphokinase" evidence="13">
    <location>
        <begin position="5"/>
        <end position="134"/>
    </location>
</feature>
<name>A0A6C2YQJ1_9BACT</name>
<accession>A0A6C2YQJ1</accession>
<dbReference type="Gene3D" id="3.40.50.720">
    <property type="entry name" value="NAD(P)-binding Rossmann-like Domain"/>
    <property type="match status" value="1"/>
</dbReference>
<evidence type="ECO:0000256" key="3">
    <source>
        <dbReference type="ARBA" id="ARBA00013253"/>
    </source>
</evidence>
<dbReference type="PANTHER" id="PTHR43071:SF1">
    <property type="entry name" value="2-AMINO-4-HYDROXY-6-HYDROXYMETHYLDIHYDROPTERIDINE PYROPHOSPHOKINASE"/>
    <property type="match status" value="1"/>
</dbReference>
<evidence type="ECO:0000256" key="6">
    <source>
        <dbReference type="ARBA" id="ARBA00022741"/>
    </source>
</evidence>
<dbReference type="EMBL" id="LR593887">
    <property type="protein sequence ID" value="VTS04696.1"/>
    <property type="molecule type" value="Genomic_DNA"/>
</dbReference>
<dbReference type="UniPathway" id="UPA00077">
    <property type="reaction ID" value="UER00155"/>
</dbReference>
<evidence type="ECO:0000256" key="12">
    <source>
        <dbReference type="ARBA" id="ARBA00033413"/>
    </source>
</evidence>
<evidence type="ECO:0000256" key="5">
    <source>
        <dbReference type="ARBA" id="ARBA00022679"/>
    </source>
</evidence>
<dbReference type="KEGG" id="tim:GMBLW1_02960"/>
<sequence length="424" mass="46238">MHNAYLALGSNLGDRQQALDDALEALRAQPHVFLRACSSYYETDPVDSPPESGAFLNAAAWIQTSLTPTELLECLLRIEHEHGRVRSVLNAPRPLDLDILIVDDLIIQNPILTLPHPRMHQRRFVLEPLAEIAPQLRHPEIGLSIAELLAELPDSDRLRTVERIQTQWRPRLPMRDLVGKRAVITGSSSGIGRAIALELAAAGATVVIHGRTAATAERVATEVRSIGGDARIAIADLRTLDGCDTLLESVESQLAGADLWINNAGADTLTGEAASWSFDRKLDELWRVDVQATIRLSRAIGQRMVRQGHGVILTMGWDQAEMGMEGDSGQLFATIKSAIMAFTRSLAVELAPAVRVNALAPGWIRTAWGDGASPVWQERVRRETPLLVWGLPEDIAATAHWACSPAARFITGQILRINGGAVRG</sequence>
<dbReference type="SUPFAM" id="SSF51735">
    <property type="entry name" value="NAD(P)-binding Rossmann-fold domains"/>
    <property type="match status" value="1"/>
</dbReference>
<evidence type="ECO:0000313" key="14">
    <source>
        <dbReference type="EMBL" id="VIP03664.1"/>
    </source>
</evidence>
<dbReference type="Pfam" id="PF13561">
    <property type="entry name" value="adh_short_C2"/>
    <property type="match status" value="1"/>
</dbReference>
<gene>
    <name evidence="14" type="ORF">GMBLW1_02960</name>
</gene>
<dbReference type="InterPro" id="IPR035907">
    <property type="entry name" value="Hppk_sf"/>
</dbReference>
<dbReference type="Gene3D" id="3.30.70.560">
    <property type="entry name" value="7,8-Dihydro-6-hydroxymethylpterin-pyrophosphokinase HPPK"/>
    <property type="match status" value="1"/>
</dbReference>
<keyword evidence="5" id="KW-0808">Transferase</keyword>
<dbReference type="CDD" id="cd00483">
    <property type="entry name" value="HPPK"/>
    <property type="match status" value="1"/>
</dbReference>
<dbReference type="RefSeq" id="WP_162658831.1">
    <property type="nucleotide sequence ID" value="NZ_LR593887.1"/>
</dbReference>
<dbReference type="InterPro" id="IPR036291">
    <property type="entry name" value="NAD(P)-bd_dom_sf"/>
</dbReference>
<evidence type="ECO:0000256" key="8">
    <source>
        <dbReference type="ARBA" id="ARBA00022840"/>
    </source>
</evidence>
<evidence type="ECO:0000256" key="7">
    <source>
        <dbReference type="ARBA" id="ARBA00022777"/>
    </source>
</evidence>
<evidence type="ECO:0000256" key="11">
    <source>
        <dbReference type="ARBA" id="ARBA00029766"/>
    </source>
</evidence>
<dbReference type="GO" id="GO:0003848">
    <property type="term" value="F:2-amino-4-hydroxy-6-hydroxymethyldihydropteridine diphosphokinase activity"/>
    <property type="evidence" value="ECO:0007669"/>
    <property type="project" value="UniProtKB-EC"/>
</dbReference>
<dbReference type="EMBL" id="LR586016">
    <property type="protein sequence ID" value="VIP03664.1"/>
    <property type="molecule type" value="Genomic_DNA"/>
</dbReference>
<comment type="pathway">
    <text evidence="1">Cofactor biosynthesis; tetrahydrofolate biosynthesis; 2-amino-4-hydroxy-6-hydroxymethyl-7,8-dihydropteridine diphosphate from 7,8-dihydroneopterin triphosphate: step 4/4.</text>
</comment>
<comment type="similarity">
    <text evidence="2">Belongs to the HPPK family.</text>
</comment>
<dbReference type="Proteomes" id="UP000464378">
    <property type="component" value="Chromosome"/>
</dbReference>
<dbReference type="NCBIfam" id="TIGR01498">
    <property type="entry name" value="folK"/>
    <property type="match status" value="1"/>
</dbReference>
<dbReference type="SUPFAM" id="SSF55083">
    <property type="entry name" value="6-hydroxymethyl-7,8-dihydropterin pyrophosphokinase, HPPK"/>
    <property type="match status" value="1"/>
</dbReference>
<protein>
    <recommendedName>
        <fullName evidence="4">2-amino-4-hydroxy-6-hydroxymethyldihydropteridine pyrophosphokinase</fullName>
        <ecNumber evidence="3">2.7.6.3</ecNumber>
    </recommendedName>
    <alternativeName>
        <fullName evidence="11">6-hydroxymethyl-7,8-dihydropterin pyrophosphokinase</fullName>
    </alternativeName>
    <alternativeName>
        <fullName evidence="12">7,8-dihydro-6-hydroxymethylpterin-pyrophosphokinase</fullName>
    </alternativeName>
</protein>
<keyword evidence="7" id="KW-0418">Kinase</keyword>
<dbReference type="CDD" id="cd05233">
    <property type="entry name" value="SDR_c"/>
    <property type="match status" value="1"/>
</dbReference>
<evidence type="ECO:0000256" key="10">
    <source>
        <dbReference type="ARBA" id="ARBA00029409"/>
    </source>
</evidence>
<keyword evidence="8" id="KW-0067">ATP-binding</keyword>
<evidence type="ECO:0000256" key="2">
    <source>
        <dbReference type="ARBA" id="ARBA00005810"/>
    </source>
</evidence>
<organism evidence="14">
    <name type="scientific">Tuwongella immobilis</name>
    <dbReference type="NCBI Taxonomy" id="692036"/>
    <lineage>
        <taxon>Bacteria</taxon>
        <taxon>Pseudomonadati</taxon>
        <taxon>Planctomycetota</taxon>
        <taxon>Planctomycetia</taxon>
        <taxon>Gemmatales</taxon>
        <taxon>Gemmataceae</taxon>
        <taxon>Tuwongella</taxon>
    </lineage>
</organism>
<keyword evidence="9" id="KW-0289">Folate biosynthesis</keyword>
<reference evidence="14" key="1">
    <citation type="submission" date="2019-04" db="EMBL/GenBank/DDBJ databases">
        <authorList>
            <consortium name="Science for Life Laboratories"/>
        </authorList>
    </citation>
    <scope>NUCLEOTIDE SEQUENCE</scope>
    <source>
        <strain evidence="14">MBLW1</strain>
    </source>
</reference>
<dbReference type="GO" id="GO:0005524">
    <property type="term" value="F:ATP binding"/>
    <property type="evidence" value="ECO:0007669"/>
    <property type="project" value="UniProtKB-KW"/>
</dbReference>
<dbReference type="EC" id="2.7.6.3" evidence="3"/>
<dbReference type="AlphaFoldDB" id="A0A6C2YQJ1"/>